<evidence type="ECO:0000313" key="2">
    <source>
        <dbReference type="EMBL" id="RKX68414.1"/>
    </source>
</evidence>
<protein>
    <recommendedName>
        <fullName evidence="1">Four-carbon acid sugar kinase N-terminal domain-containing protein</fullName>
    </recommendedName>
</protein>
<reference evidence="2 3" key="1">
    <citation type="submission" date="2018-06" db="EMBL/GenBank/DDBJ databases">
        <title>Extensive metabolic versatility and redundancy in microbially diverse, dynamic hydrothermal sediments.</title>
        <authorList>
            <person name="Dombrowski N."/>
            <person name="Teske A."/>
            <person name="Baker B.J."/>
        </authorList>
    </citation>
    <scope>NUCLEOTIDE SEQUENCE [LARGE SCALE GENOMIC DNA]</scope>
    <source>
        <strain evidence="2">B10_G13</strain>
    </source>
</reference>
<organism evidence="2 3">
    <name type="scientific">candidate division TA06 bacterium</name>
    <dbReference type="NCBI Taxonomy" id="2250710"/>
    <lineage>
        <taxon>Bacteria</taxon>
        <taxon>Bacteria division TA06</taxon>
    </lineage>
</organism>
<comment type="caution">
    <text evidence="2">The sequence shown here is derived from an EMBL/GenBank/DDBJ whole genome shotgun (WGS) entry which is preliminary data.</text>
</comment>
<dbReference type="SUPFAM" id="SSF142764">
    <property type="entry name" value="YgbK-like"/>
    <property type="match status" value="1"/>
</dbReference>
<dbReference type="Proteomes" id="UP000271125">
    <property type="component" value="Unassembled WGS sequence"/>
</dbReference>
<evidence type="ECO:0000259" key="1">
    <source>
        <dbReference type="Pfam" id="PF07005"/>
    </source>
</evidence>
<dbReference type="InterPro" id="IPR010737">
    <property type="entry name" value="4-carb_acid_sugar_kinase_N"/>
</dbReference>
<dbReference type="AlphaFoldDB" id="A0A660SC84"/>
<dbReference type="InterPro" id="IPR037051">
    <property type="entry name" value="4-carb_acid_sugar_kinase_N_sf"/>
</dbReference>
<dbReference type="Gene3D" id="3.40.50.10840">
    <property type="entry name" value="Putative sugar-binding, N-terminal domain"/>
    <property type="match status" value="1"/>
</dbReference>
<sequence>MALIIFADDLTGAMDTGVKFSRSTSPVIVLSDLNSLELKDNGIYVLNTNTRNLGKESAYLVLKAILRNIKNSNKIIYKKIDSTMRGNVGSEIRAFIEETDINNVFICSANPSQGRLIKDGILFLEGVKVEDTSSGKDSLKGINTSEVIKIISSQIDMPVYHVIEEKIKYFSLNLQEFN</sequence>
<dbReference type="EMBL" id="QNBD01000276">
    <property type="protein sequence ID" value="RKX68414.1"/>
    <property type="molecule type" value="Genomic_DNA"/>
</dbReference>
<proteinExistence type="predicted"/>
<feature type="non-terminal residue" evidence="2">
    <location>
        <position position="178"/>
    </location>
</feature>
<feature type="domain" description="Four-carbon acid sugar kinase N-terminal" evidence="1">
    <location>
        <begin position="3"/>
        <end position="165"/>
    </location>
</feature>
<evidence type="ECO:0000313" key="3">
    <source>
        <dbReference type="Proteomes" id="UP000271125"/>
    </source>
</evidence>
<dbReference type="Pfam" id="PF07005">
    <property type="entry name" value="SBD_N"/>
    <property type="match status" value="1"/>
</dbReference>
<accession>A0A660SC84</accession>
<gene>
    <name evidence="2" type="ORF">DRP43_05650</name>
</gene>
<name>A0A660SC84_UNCT6</name>